<name>A0A1D2JB23_PARBR</name>
<comment type="caution">
    <text evidence="3">The sequence shown here is derived from an EMBL/GenBank/DDBJ whole genome shotgun (WGS) entry which is preliminary data.</text>
</comment>
<proteinExistence type="predicted"/>
<feature type="compositionally biased region" description="Basic and acidic residues" evidence="1">
    <location>
        <begin position="1"/>
        <end position="20"/>
    </location>
</feature>
<dbReference type="VEuPathDB" id="FungiDB:PADG_04549"/>
<reference evidence="3 4" key="1">
    <citation type="submission" date="2016-06" db="EMBL/GenBank/DDBJ databases">
        <authorList>
            <person name="Kjaerup R.B."/>
            <person name="Dalgaard T.S."/>
            <person name="Juul-Madsen H.R."/>
        </authorList>
    </citation>
    <scope>NUCLEOTIDE SEQUENCE [LARGE SCALE GENOMIC DNA]</scope>
    <source>
        <strain evidence="3 4">Pb300</strain>
    </source>
</reference>
<feature type="domain" description="Small EDRK-rich factor-like N-terminal" evidence="2">
    <location>
        <begin position="1"/>
        <end position="36"/>
    </location>
</feature>
<protein>
    <recommendedName>
        <fullName evidence="2">Small EDRK-rich factor-like N-terminal domain-containing protein</fullName>
    </recommendedName>
</protein>
<feature type="region of interest" description="Disordered" evidence="1">
    <location>
        <begin position="1"/>
        <end position="33"/>
    </location>
</feature>
<organism evidence="3 4">
    <name type="scientific">Paracoccidioides brasiliensis</name>
    <dbReference type="NCBI Taxonomy" id="121759"/>
    <lineage>
        <taxon>Eukaryota</taxon>
        <taxon>Fungi</taxon>
        <taxon>Dikarya</taxon>
        <taxon>Ascomycota</taxon>
        <taxon>Pezizomycotina</taxon>
        <taxon>Eurotiomycetes</taxon>
        <taxon>Eurotiomycetidae</taxon>
        <taxon>Onygenales</taxon>
        <taxon>Ajellomycetaceae</taxon>
        <taxon>Paracoccidioides</taxon>
    </lineage>
</organism>
<dbReference type="AlphaFoldDB" id="A0A1D2JB23"/>
<evidence type="ECO:0000259" key="2">
    <source>
        <dbReference type="Pfam" id="PF04419"/>
    </source>
</evidence>
<dbReference type="EMBL" id="LZYO01000220">
    <property type="protein sequence ID" value="ODH25677.1"/>
    <property type="molecule type" value="Genomic_DNA"/>
</dbReference>
<dbReference type="Proteomes" id="UP000242814">
    <property type="component" value="Unassembled WGS sequence"/>
</dbReference>
<evidence type="ECO:0000313" key="4">
    <source>
        <dbReference type="Proteomes" id="UP000242814"/>
    </source>
</evidence>
<sequence length="98" mass="10930">MARGNQREKAREKTQKEAAQQKKKNTQSGTEFARTKEAQAAIMRQKQEAGMSPSIPTCLLKHAIYQIDPISNHIKVEETNLPDKIANAKKAAEAAKKK</sequence>
<evidence type="ECO:0000313" key="3">
    <source>
        <dbReference type="EMBL" id="ODH25677.1"/>
    </source>
</evidence>
<dbReference type="InterPro" id="IPR007513">
    <property type="entry name" value="SERF-like_N"/>
</dbReference>
<dbReference type="Pfam" id="PF04419">
    <property type="entry name" value="SERF-like_N"/>
    <property type="match status" value="1"/>
</dbReference>
<gene>
    <name evidence="3" type="ORF">ACO22_05168</name>
</gene>
<accession>A0A1D2JB23</accession>
<evidence type="ECO:0000256" key="1">
    <source>
        <dbReference type="SAM" id="MobiDB-lite"/>
    </source>
</evidence>